<dbReference type="GO" id="GO:0050519">
    <property type="term" value="F:holo-citrate lyase synthase activity"/>
    <property type="evidence" value="ECO:0007669"/>
    <property type="project" value="UniProtKB-EC"/>
</dbReference>
<dbReference type="Pfam" id="PF01874">
    <property type="entry name" value="CitG"/>
    <property type="match status" value="1"/>
</dbReference>
<dbReference type="PANTHER" id="PTHR30201">
    <property type="entry name" value="TRIPHOSPHORIBOSYL-DEPHOSPHO-COA SYNTHASE"/>
    <property type="match status" value="1"/>
</dbReference>
<reference evidence="9" key="1">
    <citation type="submission" date="2016-10" db="EMBL/GenBank/DDBJ databases">
        <authorList>
            <person name="Varghese N."/>
            <person name="Submissions S."/>
        </authorList>
    </citation>
    <scope>NUCLEOTIDE SEQUENCE [LARGE SCALE GENOMIC DNA]</scope>
    <source>
        <strain evidence="9">DSM 23256</strain>
    </source>
</reference>
<evidence type="ECO:0000313" key="9">
    <source>
        <dbReference type="Proteomes" id="UP000243333"/>
    </source>
</evidence>
<dbReference type="OrthoDB" id="114886at2"/>
<dbReference type="Proteomes" id="UP000243333">
    <property type="component" value="Unassembled WGS sequence"/>
</dbReference>
<protein>
    <recommendedName>
        <fullName evidence="7">Probable 2-(5''-triphosphoribosyl)-3'-dephosphocoenzyme-A synthase</fullName>
        <shortName evidence="7">2-(5''-triphosphoribosyl)-3'-dephospho-CoA synthase</shortName>
        <ecNumber evidence="7">2.4.2.52</ecNumber>
    </recommendedName>
</protein>
<dbReference type="AlphaFoldDB" id="A0A1G7MGY4"/>
<dbReference type="PANTHER" id="PTHR30201:SF2">
    <property type="entry name" value="2-(5''-TRIPHOSPHORIBOSYL)-3'-DEPHOSPHOCOENZYME-A SYNTHASE"/>
    <property type="match status" value="1"/>
</dbReference>
<evidence type="ECO:0000256" key="7">
    <source>
        <dbReference type="HAMAP-Rule" id="MF_00397"/>
    </source>
</evidence>
<comment type="catalytic activity">
    <reaction evidence="1 7">
        <text>3'-dephospho-CoA + ATP = 2'-(5''-triphospho-alpha-D-ribosyl)-3'-dephospho-CoA + adenine</text>
        <dbReference type="Rhea" id="RHEA:15117"/>
        <dbReference type="ChEBI" id="CHEBI:16708"/>
        <dbReference type="ChEBI" id="CHEBI:30616"/>
        <dbReference type="ChEBI" id="CHEBI:57328"/>
        <dbReference type="ChEBI" id="CHEBI:61378"/>
        <dbReference type="EC" id="2.4.2.52"/>
    </reaction>
</comment>
<proteinExistence type="inferred from homology"/>
<dbReference type="GO" id="GO:0046917">
    <property type="term" value="F:triphosphoribosyl-dephospho-CoA synthase activity"/>
    <property type="evidence" value="ECO:0007669"/>
    <property type="project" value="UniProtKB-UniRule"/>
</dbReference>
<keyword evidence="5 7" id="KW-0067">ATP-binding</keyword>
<evidence type="ECO:0000256" key="4">
    <source>
        <dbReference type="ARBA" id="ARBA00022741"/>
    </source>
</evidence>
<dbReference type="InterPro" id="IPR017551">
    <property type="entry name" value="TriPribosyl-deP-CoA_syn_CitG"/>
</dbReference>
<accession>A0A1G7MGY4</accession>
<name>A0A1G7MGY4_9FIRM</name>
<keyword evidence="4 7" id="KW-0547">Nucleotide-binding</keyword>
<dbReference type="GO" id="GO:0051191">
    <property type="term" value="P:prosthetic group biosynthetic process"/>
    <property type="evidence" value="ECO:0007669"/>
    <property type="project" value="InterPro"/>
</dbReference>
<evidence type="ECO:0000256" key="1">
    <source>
        <dbReference type="ARBA" id="ARBA00001210"/>
    </source>
</evidence>
<comment type="similarity">
    <text evidence="7">Belongs to the CitG/MdcB family.</text>
</comment>
<dbReference type="Pfam" id="PF03802">
    <property type="entry name" value="CitX"/>
    <property type="match status" value="1"/>
</dbReference>
<dbReference type="HAMAP" id="MF_00397">
    <property type="entry name" value="CitG"/>
    <property type="match status" value="1"/>
</dbReference>
<keyword evidence="3" id="KW-0548">Nucleotidyltransferase</keyword>
<dbReference type="InterPro" id="IPR002736">
    <property type="entry name" value="CitG"/>
</dbReference>
<dbReference type="STRING" id="1123285.SAMN05660235_02119"/>
<evidence type="ECO:0000256" key="6">
    <source>
        <dbReference type="ARBA" id="ARBA00048574"/>
    </source>
</evidence>
<dbReference type="NCBIfam" id="TIGR03125">
    <property type="entry name" value="citrate_citG"/>
    <property type="match status" value="1"/>
</dbReference>
<dbReference type="RefSeq" id="WP_093690681.1">
    <property type="nucleotide sequence ID" value="NZ_FNBU01000017.1"/>
</dbReference>
<evidence type="ECO:0000313" key="8">
    <source>
        <dbReference type="EMBL" id="SDF60420.1"/>
    </source>
</evidence>
<dbReference type="GO" id="GO:0005524">
    <property type="term" value="F:ATP binding"/>
    <property type="evidence" value="ECO:0007669"/>
    <property type="project" value="UniProtKB-KW"/>
</dbReference>
<evidence type="ECO:0000256" key="5">
    <source>
        <dbReference type="ARBA" id="ARBA00022840"/>
    </source>
</evidence>
<keyword evidence="9" id="KW-1185">Reference proteome</keyword>
<dbReference type="Gene3D" id="1.10.4200.10">
    <property type="entry name" value="Triphosphoribosyl-dephospho-CoA protein"/>
    <property type="match status" value="1"/>
</dbReference>
<gene>
    <name evidence="7" type="primary">citG</name>
    <name evidence="8" type="ORF">SAMN05660235_02119</name>
</gene>
<keyword evidence="2 7" id="KW-0808">Transferase</keyword>
<dbReference type="EMBL" id="FNBU01000017">
    <property type="protein sequence ID" value="SDF60420.1"/>
    <property type="molecule type" value="Genomic_DNA"/>
</dbReference>
<evidence type="ECO:0000256" key="2">
    <source>
        <dbReference type="ARBA" id="ARBA00022679"/>
    </source>
</evidence>
<organism evidence="8 9">
    <name type="scientific">Sporolituus thermophilus DSM 23256</name>
    <dbReference type="NCBI Taxonomy" id="1123285"/>
    <lineage>
        <taxon>Bacteria</taxon>
        <taxon>Bacillati</taxon>
        <taxon>Bacillota</taxon>
        <taxon>Negativicutes</taxon>
        <taxon>Selenomonadales</taxon>
        <taxon>Sporomusaceae</taxon>
        <taxon>Sporolituus</taxon>
    </lineage>
</organism>
<sequence length="463" mass="49901">MLADQLVLSDILAAKERRRARQEALRAEYGTPIISITVNIPGPVKDRPEVRRLCDYAVAAVRRRCDVLAVSRLDLVTGPEALIALRGDAHAIKDVCVAIEEEEPFGRLLDLDVFTAAGQLVSRQDAGKARQCFVCSRPAVLCMRERRHSPAELAAAVEELLIRFAAYETRAVSPRAEKIGALAVEAMLYEVACTPAPGLVDRNNAGAHRDMDFFTFMASTAALSLTMARCAEAGLRHGGSLPALLPVLRRIGREGEQSMLAATRGVNTQKGLLFSLGIVVAAAGWLVQRRQPVAPAAVLAAVAEMVDGIVARELGGVAAKPAAKLTAGERLYRDYGITGIRGEMERGLPAVRNYGLPALRQALTAGLSVNDALVETLMVLMAHVEDTTVMNRHNPDTLRQWLRPRVAAFLAAGGMYAADGRERAAALDEEFIAHNVSPGGAADLLAVTWFLYRLEEVGESLDE</sequence>
<comment type="catalytic activity">
    <reaction evidence="6">
        <text>apo-[citrate lyase ACP] + 2'-(5''-triphospho-alpha-D-ribosyl)-3'-dephospho-CoA = holo-[citrate lyase ACP] + diphosphate</text>
        <dbReference type="Rhea" id="RHEA:16333"/>
        <dbReference type="Rhea" id="RHEA-COMP:10157"/>
        <dbReference type="Rhea" id="RHEA-COMP:10158"/>
        <dbReference type="ChEBI" id="CHEBI:29999"/>
        <dbReference type="ChEBI" id="CHEBI:33019"/>
        <dbReference type="ChEBI" id="CHEBI:61378"/>
        <dbReference type="ChEBI" id="CHEBI:82683"/>
        <dbReference type="EC" id="2.7.7.61"/>
    </reaction>
</comment>
<dbReference type="EC" id="2.4.2.52" evidence="7"/>
<dbReference type="NCBIfam" id="TIGR03124">
    <property type="entry name" value="citrate_citX"/>
    <property type="match status" value="1"/>
</dbReference>
<dbReference type="InterPro" id="IPR005551">
    <property type="entry name" value="CitX"/>
</dbReference>
<evidence type="ECO:0000256" key="3">
    <source>
        <dbReference type="ARBA" id="ARBA00022695"/>
    </source>
</evidence>